<dbReference type="EMBL" id="GBXM01100906">
    <property type="protein sequence ID" value="JAH07671.1"/>
    <property type="molecule type" value="Transcribed_RNA"/>
</dbReference>
<organism evidence="1">
    <name type="scientific">Anguilla anguilla</name>
    <name type="common">European freshwater eel</name>
    <name type="synonym">Muraena anguilla</name>
    <dbReference type="NCBI Taxonomy" id="7936"/>
    <lineage>
        <taxon>Eukaryota</taxon>
        <taxon>Metazoa</taxon>
        <taxon>Chordata</taxon>
        <taxon>Craniata</taxon>
        <taxon>Vertebrata</taxon>
        <taxon>Euteleostomi</taxon>
        <taxon>Actinopterygii</taxon>
        <taxon>Neopterygii</taxon>
        <taxon>Teleostei</taxon>
        <taxon>Anguilliformes</taxon>
        <taxon>Anguillidae</taxon>
        <taxon>Anguilla</taxon>
    </lineage>
</organism>
<name>A0A0E9PSR3_ANGAN</name>
<evidence type="ECO:0000313" key="1">
    <source>
        <dbReference type="EMBL" id="JAH07671.1"/>
    </source>
</evidence>
<protein>
    <submittedName>
        <fullName evidence="1">Uncharacterized protein</fullName>
    </submittedName>
</protein>
<reference evidence="1" key="2">
    <citation type="journal article" date="2015" name="Fish Shellfish Immunol.">
        <title>Early steps in the European eel (Anguilla anguilla)-Vibrio vulnificus interaction in the gills: Role of the RtxA13 toxin.</title>
        <authorList>
            <person name="Callol A."/>
            <person name="Pajuelo D."/>
            <person name="Ebbesson L."/>
            <person name="Teles M."/>
            <person name="MacKenzie S."/>
            <person name="Amaro C."/>
        </authorList>
    </citation>
    <scope>NUCLEOTIDE SEQUENCE</scope>
</reference>
<sequence length="40" mass="4859">MSDIKNVWFWFSKSIYFFNGKKTWHSIDTCQLQLQIMNAT</sequence>
<dbReference type="AlphaFoldDB" id="A0A0E9PSR3"/>
<proteinExistence type="predicted"/>
<accession>A0A0E9PSR3</accession>
<reference evidence="1" key="1">
    <citation type="submission" date="2014-11" db="EMBL/GenBank/DDBJ databases">
        <authorList>
            <person name="Amaro Gonzalez C."/>
        </authorList>
    </citation>
    <scope>NUCLEOTIDE SEQUENCE</scope>
</reference>